<comment type="caution">
    <text evidence="2">The sequence shown here is derived from an EMBL/GenBank/DDBJ whole genome shotgun (WGS) entry which is preliminary data.</text>
</comment>
<accession>A0ABT7C9P4</accession>
<dbReference type="Gene3D" id="1.10.10.10">
    <property type="entry name" value="Winged helix-like DNA-binding domain superfamily/Winged helix DNA-binding domain"/>
    <property type="match status" value="1"/>
</dbReference>
<protein>
    <submittedName>
        <fullName evidence="2">MarR family transcriptional regulator</fullName>
    </submittedName>
</protein>
<dbReference type="PROSITE" id="PS50995">
    <property type="entry name" value="HTH_MARR_2"/>
    <property type="match status" value="1"/>
</dbReference>
<dbReference type="SUPFAM" id="SSF46785">
    <property type="entry name" value="Winged helix' DNA-binding domain"/>
    <property type="match status" value="1"/>
</dbReference>
<dbReference type="Pfam" id="PF01047">
    <property type="entry name" value="MarR"/>
    <property type="match status" value="1"/>
</dbReference>
<dbReference type="InterPro" id="IPR039422">
    <property type="entry name" value="MarR/SlyA-like"/>
</dbReference>
<dbReference type="InterPro" id="IPR000835">
    <property type="entry name" value="HTH_MarR-typ"/>
</dbReference>
<proteinExistence type="predicted"/>
<evidence type="ECO:0000259" key="1">
    <source>
        <dbReference type="PROSITE" id="PS50995"/>
    </source>
</evidence>
<organism evidence="2 3">
    <name type="scientific">Gulosibacter molinativorax</name>
    <dbReference type="NCBI Taxonomy" id="256821"/>
    <lineage>
        <taxon>Bacteria</taxon>
        <taxon>Bacillati</taxon>
        <taxon>Actinomycetota</taxon>
        <taxon>Actinomycetes</taxon>
        <taxon>Micrococcales</taxon>
        <taxon>Microbacteriaceae</taxon>
        <taxon>Gulosibacter</taxon>
    </lineage>
</organism>
<dbReference type="SMART" id="SM00347">
    <property type="entry name" value="HTH_MARR"/>
    <property type="match status" value="1"/>
</dbReference>
<dbReference type="InterPro" id="IPR036388">
    <property type="entry name" value="WH-like_DNA-bd_sf"/>
</dbReference>
<dbReference type="Proteomes" id="UP001170379">
    <property type="component" value="Unassembled WGS sequence"/>
</dbReference>
<name>A0ABT7C9P4_9MICO</name>
<evidence type="ECO:0000313" key="2">
    <source>
        <dbReference type="EMBL" id="MDJ1371936.1"/>
    </source>
</evidence>
<evidence type="ECO:0000313" key="3">
    <source>
        <dbReference type="Proteomes" id="UP001170379"/>
    </source>
</evidence>
<keyword evidence="3" id="KW-1185">Reference proteome</keyword>
<dbReference type="InterPro" id="IPR036390">
    <property type="entry name" value="WH_DNA-bd_sf"/>
</dbReference>
<dbReference type="RefSeq" id="WP_084147415.1">
    <property type="nucleotide sequence ID" value="NZ_PXVD01000018.1"/>
</dbReference>
<dbReference type="PANTHER" id="PTHR33164">
    <property type="entry name" value="TRANSCRIPTIONAL REGULATOR, MARR FAMILY"/>
    <property type="match status" value="1"/>
</dbReference>
<feature type="domain" description="HTH marR-type" evidence="1">
    <location>
        <begin position="22"/>
        <end position="151"/>
    </location>
</feature>
<reference evidence="2" key="2">
    <citation type="journal article" date="2022" name="Sci. Rep.">
        <title>In silico prediction of the enzymes involved in the degradation of the herbicide molinate by Gulosibacter molinativorax ON4T.</title>
        <authorList>
            <person name="Lopes A.R."/>
            <person name="Bunin E."/>
            <person name="Viana A.T."/>
            <person name="Froufe H."/>
            <person name="Munoz-Merida A."/>
            <person name="Pinho D."/>
            <person name="Figueiredo J."/>
            <person name="Barroso C."/>
            <person name="Vaz-Moreira I."/>
            <person name="Bellanger X."/>
            <person name="Egas C."/>
            <person name="Nunes O.C."/>
        </authorList>
    </citation>
    <scope>NUCLEOTIDE SEQUENCE</scope>
    <source>
        <strain evidence="2">ON4</strain>
    </source>
</reference>
<dbReference type="EMBL" id="PXVD01000018">
    <property type="protein sequence ID" value="MDJ1371936.1"/>
    <property type="molecule type" value="Genomic_DNA"/>
</dbReference>
<sequence>MTDRQDTVSAEEVRAPESDASVHALTVTLRELAWTVHYRIPDRAQVPSTELTLLKQIIDQPGSTVGQLSAALNIRQSNTSTAVRSLVERGFVERVPDTSDKRVVHIHATEQGETEHAEIALAWAAGLDDAIAALSPEQLQQLMDAHDALHALERIIRAN</sequence>
<reference evidence="2" key="1">
    <citation type="submission" date="2018-03" db="EMBL/GenBank/DDBJ databases">
        <authorList>
            <person name="Nunes O.C."/>
            <person name="Lopes A.R."/>
            <person name="Froufe H."/>
            <person name="Munoz-Merida A."/>
            <person name="Barroso C."/>
            <person name="Egas C."/>
        </authorList>
    </citation>
    <scope>NUCLEOTIDE SEQUENCE</scope>
    <source>
        <strain evidence="2">ON4</strain>
    </source>
</reference>
<dbReference type="PANTHER" id="PTHR33164:SF43">
    <property type="entry name" value="HTH-TYPE TRANSCRIPTIONAL REPRESSOR YETL"/>
    <property type="match status" value="1"/>
</dbReference>
<gene>
    <name evidence="2" type="ORF">C7K25_11255</name>
</gene>